<dbReference type="OrthoDB" id="562741at2"/>
<dbReference type="EMBL" id="PQWO01000002">
    <property type="protein sequence ID" value="PZD74927.1"/>
    <property type="molecule type" value="Genomic_DNA"/>
</dbReference>
<comment type="caution">
    <text evidence="1">The sequence shown here is derived from an EMBL/GenBank/DDBJ whole genome shotgun (WGS) entry which is preliminary data.</text>
</comment>
<evidence type="ECO:0000313" key="1">
    <source>
        <dbReference type="EMBL" id="PZD74927.1"/>
    </source>
</evidence>
<name>A0A2W1K5B0_9CYAN</name>
<evidence type="ECO:0000313" key="2">
    <source>
        <dbReference type="Proteomes" id="UP000248857"/>
    </source>
</evidence>
<accession>A0A2W1K5B0</accession>
<dbReference type="InterPro" id="IPR014971">
    <property type="entry name" value="KGK"/>
</dbReference>
<keyword evidence="2" id="KW-1185">Reference proteome</keyword>
<gene>
    <name evidence="1" type="ORF">C1752_00943</name>
</gene>
<dbReference type="Pfam" id="PF08872">
    <property type="entry name" value="KGK"/>
    <property type="match status" value="1"/>
</dbReference>
<protein>
    <submittedName>
        <fullName evidence="1">Uncharacterized protein</fullName>
    </submittedName>
</protein>
<organism evidence="1 2">
    <name type="scientific">Acaryochloris thomasi RCC1774</name>
    <dbReference type="NCBI Taxonomy" id="1764569"/>
    <lineage>
        <taxon>Bacteria</taxon>
        <taxon>Bacillati</taxon>
        <taxon>Cyanobacteriota</taxon>
        <taxon>Cyanophyceae</taxon>
        <taxon>Acaryochloridales</taxon>
        <taxon>Acaryochloridaceae</taxon>
        <taxon>Acaryochloris</taxon>
        <taxon>Acaryochloris thomasi</taxon>
    </lineage>
</organism>
<dbReference type="RefSeq" id="WP_110984904.1">
    <property type="nucleotide sequence ID" value="NZ_CAWNWM010000002.1"/>
</dbReference>
<dbReference type="AlphaFoldDB" id="A0A2W1K5B0"/>
<reference evidence="1 2" key="1">
    <citation type="journal article" date="2018" name="Sci. Rep.">
        <title>A novel species of the marine cyanobacterium Acaryochloris with a unique pigment content and lifestyle.</title>
        <authorList>
            <person name="Partensky F."/>
            <person name="Six C."/>
            <person name="Ratin M."/>
            <person name="Garczarek L."/>
            <person name="Vaulot D."/>
            <person name="Probert I."/>
            <person name="Calteau A."/>
            <person name="Gourvil P."/>
            <person name="Marie D."/>
            <person name="Grebert T."/>
            <person name="Bouchier C."/>
            <person name="Le Panse S."/>
            <person name="Gachenot M."/>
            <person name="Rodriguez F."/>
            <person name="Garrido J.L."/>
        </authorList>
    </citation>
    <scope>NUCLEOTIDE SEQUENCE [LARGE SCALE GENOMIC DNA]</scope>
    <source>
        <strain evidence="1 2">RCC1774</strain>
    </source>
</reference>
<sequence length="83" mass="9268">MNNSDIQFESLNDSDTTVISMQSNLLKPTELKEFTLEAFRTKGLERLGQIVEERGQGKFPANAGKTWFEKGLECELLSANSQG</sequence>
<dbReference type="Proteomes" id="UP000248857">
    <property type="component" value="Unassembled WGS sequence"/>
</dbReference>
<proteinExistence type="predicted"/>